<organism evidence="1 2">
    <name type="scientific">Syphacia muris</name>
    <dbReference type="NCBI Taxonomy" id="451379"/>
    <lineage>
        <taxon>Eukaryota</taxon>
        <taxon>Metazoa</taxon>
        <taxon>Ecdysozoa</taxon>
        <taxon>Nematoda</taxon>
        <taxon>Chromadorea</taxon>
        <taxon>Rhabditida</taxon>
        <taxon>Spirurina</taxon>
        <taxon>Oxyuridomorpha</taxon>
        <taxon>Oxyuroidea</taxon>
        <taxon>Oxyuridae</taxon>
        <taxon>Syphacia</taxon>
    </lineage>
</organism>
<keyword evidence="1" id="KW-1185">Reference proteome</keyword>
<accession>A0A0N5ACJ0</accession>
<proteinExistence type="predicted"/>
<dbReference type="WBParaSite" id="SMUV_0000186601-mRNA-1">
    <property type="protein sequence ID" value="SMUV_0000186601-mRNA-1"/>
    <property type="gene ID" value="SMUV_0000186601"/>
</dbReference>
<protein>
    <submittedName>
        <fullName evidence="2">Uncharacterized protein</fullName>
    </submittedName>
</protein>
<name>A0A0N5ACJ0_9BILA</name>
<evidence type="ECO:0000313" key="2">
    <source>
        <dbReference type="WBParaSite" id="SMUV_0000186601-mRNA-1"/>
    </source>
</evidence>
<reference evidence="2" key="1">
    <citation type="submission" date="2017-02" db="UniProtKB">
        <authorList>
            <consortium name="WormBaseParasite"/>
        </authorList>
    </citation>
    <scope>IDENTIFICATION</scope>
</reference>
<dbReference type="Proteomes" id="UP000046393">
    <property type="component" value="Unplaced"/>
</dbReference>
<evidence type="ECO:0000313" key="1">
    <source>
        <dbReference type="Proteomes" id="UP000046393"/>
    </source>
</evidence>
<dbReference type="AlphaFoldDB" id="A0A0N5ACJ0"/>
<sequence length="88" mass="9419">MKCFIYDDGEARLTDHVIMQVLFPSENGNVDLSYCLYAVIGFGSASSPSGNILFASPSFGRCSRKYASCVYELSQSDGLSSGTGKEGD</sequence>